<protein>
    <recommendedName>
        <fullName evidence="8">Solute carrier family 35 member B1</fullName>
    </recommendedName>
</protein>
<organism evidence="10 11">
    <name type="scientific">Goodea atripinnis</name>
    <dbReference type="NCBI Taxonomy" id="208336"/>
    <lineage>
        <taxon>Eukaryota</taxon>
        <taxon>Metazoa</taxon>
        <taxon>Chordata</taxon>
        <taxon>Craniata</taxon>
        <taxon>Vertebrata</taxon>
        <taxon>Euteleostomi</taxon>
        <taxon>Actinopterygii</taxon>
        <taxon>Neopterygii</taxon>
        <taxon>Teleostei</taxon>
        <taxon>Neoteleostei</taxon>
        <taxon>Acanthomorphata</taxon>
        <taxon>Ovalentaria</taxon>
        <taxon>Atherinomorphae</taxon>
        <taxon>Cyprinodontiformes</taxon>
        <taxon>Goodeidae</taxon>
        <taxon>Goodea</taxon>
    </lineage>
</organism>
<comment type="caution">
    <text evidence="10">The sequence shown here is derived from an EMBL/GenBank/DDBJ whole genome shotgun (WGS) entry which is preliminary data.</text>
</comment>
<evidence type="ECO:0000256" key="3">
    <source>
        <dbReference type="ARBA" id="ARBA00022448"/>
    </source>
</evidence>
<dbReference type="PANTHER" id="PTHR10778:SF10">
    <property type="entry name" value="SOLUTE CARRIER FAMILY 35 MEMBER B1"/>
    <property type="match status" value="1"/>
</dbReference>
<evidence type="ECO:0000256" key="4">
    <source>
        <dbReference type="ARBA" id="ARBA00022692"/>
    </source>
</evidence>
<proteinExistence type="inferred from homology"/>
<feature type="non-terminal residue" evidence="10">
    <location>
        <position position="1"/>
    </location>
</feature>
<name>A0ABV0NRT5_9TELE</name>
<comment type="similarity">
    <text evidence="2">Belongs to the nucleotide-sugar transporter family. SLC35B subfamily.</text>
</comment>
<keyword evidence="5" id="KW-0256">Endoplasmic reticulum</keyword>
<feature type="transmembrane region" description="Helical" evidence="9">
    <location>
        <begin position="72"/>
        <end position="96"/>
    </location>
</feature>
<keyword evidence="3" id="KW-0813">Transport</keyword>
<evidence type="ECO:0000256" key="1">
    <source>
        <dbReference type="ARBA" id="ARBA00004477"/>
    </source>
</evidence>
<evidence type="ECO:0000256" key="5">
    <source>
        <dbReference type="ARBA" id="ARBA00022824"/>
    </source>
</evidence>
<evidence type="ECO:0000313" key="11">
    <source>
        <dbReference type="Proteomes" id="UP001476798"/>
    </source>
</evidence>
<evidence type="ECO:0000256" key="2">
    <source>
        <dbReference type="ARBA" id="ARBA00010694"/>
    </source>
</evidence>
<dbReference type="EMBL" id="JAHRIO010050151">
    <property type="protein sequence ID" value="MEQ2174092.1"/>
    <property type="molecule type" value="Genomic_DNA"/>
</dbReference>
<keyword evidence="7 9" id="KW-0472">Membrane</keyword>
<dbReference type="Proteomes" id="UP001476798">
    <property type="component" value="Unassembled WGS sequence"/>
</dbReference>
<dbReference type="InterPro" id="IPR013657">
    <property type="entry name" value="SCL35B1-4/HUT1"/>
</dbReference>
<keyword evidence="4 9" id="KW-0812">Transmembrane</keyword>
<evidence type="ECO:0000256" key="8">
    <source>
        <dbReference type="ARBA" id="ARBA00040754"/>
    </source>
</evidence>
<dbReference type="PANTHER" id="PTHR10778">
    <property type="entry name" value="SOLUTE CARRIER FAMILY 35 MEMBER B"/>
    <property type="match status" value="1"/>
</dbReference>
<evidence type="ECO:0000256" key="6">
    <source>
        <dbReference type="ARBA" id="ARBA00022989"/>
    </source>
</evidence>
<keyword evidence="6 9" id="KW-1133">Transmembrane helix</keyword>
<evidence type="ECO:0000256" key="9">
    <source>
        <dbReference type="SAM" id="Phobius"/>
    </source>
</evidence>
<sequence length="119" mass="12957">LDAGVRGVGSGAVSVNLPGLVENSMAAGKGAGKPVSLWDNMRIRFIVCFLGVFDHMRARFQTSANHMMLNINMWSTLILGLVVLWTGEVWSFLSFAERHPSIFYNILLFGLTSALGQVG</sequence>
<reference evidence="10 11" key="1">
    <citation type="submission" date="2021-06" db="EMBL/GenBank/DDBJ databases">
        <authorList>
            <person name="Palmer J.M."/>
        </authorList>
    </citation>
    <scope>NUCLEOTIDE SEQUENCE [LARGE SCALE GENOMIC DNA]</scope>
    <source>
        <strain evidence="10 11">GA_2019</strain>
        <tissue evidence="10">Muscle</tissue>
    </source>
</reference>
<accession>A0ABV0NRT5</accession>
<evidence type="ECO:0000256" key="7">
    <source>
        <dbReference type="ARBA" id="ARBA00023136"/>
    </source>
</evidence>
<comment type="subcellular location">
    <subcellularLocation>
        <location evidence="1">Endoplasmic reticulum membrane</location>
        <topology evidence="1">Multi-pass membrane protein</topology>
    </subcellularLocation>
</comment>
<feature type="transmembrane region" description="Helical" evidence="9">
    <location>
        <begin position="102"/>
        <end position="118"/>
    </location>
</feature>
<keyword evidence="11" id="KW-1185">Reference proteome</keyword>
<gene>
    <name evidence="10" type="ORF">GOODEAATRI_004222</name>
</gene>
<evidence type="ECO:0000313" key="10">
    <source>
        <dbReference type="EMBL" id="MEQ2174092.1"/>
    </source>
</evidence>